<feature type="domain" description="Secretion system C-terminal sorting" evidence="2">
    <location>
        <begin position="198"/>
        <end position="274"/>
    </location>
</feature>
<dbReference type="PANTHER" id="PTHR30383">
    <property type="entry name" value="THIOESTERASE 1/PROTEASE 1/LYSOPHOSPHOLIPASE L1"/>
    <property type="match status" value="1"/>
</dbReference>
<evidence type="ECO:0000313" key="3">
    <source>
        <dbReference type="EMBL" id="QJD96769.1"/>
    </source>
</evidence>
<accession>A0A7L5E337</accession>
<protein>
    <submittedName>
        <fullName evidence="3">T9SS type A sorting domain-containing protein</fullName>
    </submittedName>
</protein>
<dbReference type="NCBIfam" id="TIGR04183">
    <property type="entry name" value="Por_Secre_tail"/>
    <property type="match status" value="1"/>
</dbReference>
<evidence type="ECO:0000313" key="4">
    <source>
        <dbReference type="Proteomes" id="UP000503278"/>
    </source>
</evidence>
<dbReference type="KEGG" id="mrob:HH214_13270"/>
<name>A0A7L5E337_9SPHI</name>
<dbReference type="GO" id="GO:0016788">
    <property type="term" value="F:hydrolase activity, acting on ester bonds"/>
    <property type="evidence" value="ECO:0007669"/>
    <property type="project" value="UniProtKB-ARBA"/>
</dbReference>
<keyword evidence="4" id="KW-1185">Reference proteome</keyword>
<reference evidence="3 4" key="1">
    <citation type="submission" date="2020-04" db="EMBL/GenBank/DDBJ databases">
        <title>Genome sequencing of novel species.</title>
        <authorList>
            <person name="Heo J."/>
            <person name="Kim S.-J."/>
            <person name="Kim J.-S."/>
            <person name="Hong S.-B."/>
            <person name="Kwon S.-W."/>
        </authorList>
    </citation>
    <scope>NUCLEOTIDE SEQUENCE [LARGE SCALE GENOMIC DNA]</scope>
    <source>
        <strain evidence="3 4">F39-2</strain>
    </source>
</reference>
<dbReference type="SUPFAM" id="SSF52266">
    <property type="entry name" value="SGNH hydrolase"/>
    <property type="match status" value="1"/>
</dbReference>
<dbReference type="InterPro" id="IPR051532">
    <property type="entry name" value="Ester_Hydrolysis_Enzymes"/>
</dbReference>
<proteinExistence type="predicted"/>
<dbReference type="InterPro" id="IPR026444">
    <property type="entry name" value="Secre_tail"/>
</dbReference>
<sequence>MTTFGASTVQGIGGVSFQHYLQQNIALCYTGRTVTMTNNGIGGETTTQGRERFDQAIQGRTGFVLILMGTNDAQAIVNKKMTLSETEANMRYFIEESLKYKLVPIIGTLQFFNDKGNQFFKNANFYVIAINRLYRQLAKEYKVYIADINTAIGRNSSLYQDNIHPNDEGYKLISYVWFDAINKAIEDKLLLIGLNQNYPNPVHGDTQIGFSLSQAGRVQIKLYNMNGAAVKSIIDEYESSGYHIISTNLTGLNAGMYIYVMEVGGRQLSKKLLIMK</sequence>
<dbReference type="Pfam" id="PF18962">
    <property type="entry name" value="Por_Secre_tail"/>
    <property type="match status" value="1"/>
</dbReference>
<evidence type="ECO:0000259" key="2">
    <source>
        <dbReference type="Pfam" id="PF18962"/>
    </source>
</evidence>
<dbReference type="InterPro" id="IPR013830">
    <property type="entry name" value="SGNH_hydro"/>
</dbReference>
<dbReference type="AlphaFoldDB" id="A0A7L5E337"/>
<dbReference type="Proteomes" id="UP000503278">
    <property type="component" value="Chromosome"/>
</dbReference>
<gene>
    <name evidence="3" type="ORF">HH214_13270</name>
</gene>
<organism evidence="3 4">
    <name type="scientific">Mucilaginibacter robiniae</name>
    <dbReference type="NCBI Taxonomy" id="2728022"/>
    <lineage>
        <taxon>Bacteria</taxon>
        <taxon>Pseudomonadati</taxon>
        <taxon>Bacteroidota</taxon>
        <taxon>Sphingobacteriia</taxon>
        <taxon>Sphingobacteriales</taxon>
        <taxon>Sphingobacteriaceae</taxon>
        <taxon>Mucilaginibacter</taxon>
    </lineage>
</organism>
<dbReference type="Gene3D" id="3.40.50.1110">
    <property type="entry name" value="SGNH hydrolase"/>
    <property type="match status" value="1"/>
</dbReference>
<dbReference type="InterPro" id="IPR036514">
    <property type="entry name" value="SGNH_hydro_sf"/>
</dbReference>
<evidence type="ECO:0000259" key="1">
    <source>
        <dbReference type="Pfam" id="PF13472"/>
    </source>
</evidence>
<dbReference type="RefSeq" id="WP_169608365.1">
    <property type="nucleotide sequence ID" value="NZ_CP051682.1"/>
</dbReference>
<feature type="domain" description="SGNH hydrolase-type esterase" evidence="1">
    <location>
        <begin position="4"/>
        <end position="172"/>
    </location>
</feature>
<dbReference type="Pfam" id="PF13472">
    <property type="entry name" value="Lipase_GDSL_2"/>
    <property type="match status" value="1"/>
</dbReference>
<dbReference type="EMBL" id="CP051682">
    <property type="protein sequence ID" value="QJD96769.1"/>
    <property type="molecule type" value="Genomic_DNA"/>
</dbReference>